<evidence type="ECO:0000259" key="5">
    <source>
        <dbReference type="Pfam" id="PF14905"/>
    </source>
</evidence>
<evidence type="ECO:0000256" key="3">
    <source>
        <dbReference type="ARBA" id="ARBA00023237"/>
    </source>
</evidence>
<name>A0ABR9XBP5_9SPHI</name>
<evidence type="ECO:0000256" key="2">
    <source>
        <dbReference type="ARBA" id="ARBA00023136"/>
    </source>
</evidence>
<keyword evidence="7" id="KW-1185">Reference proteome</keyword>
<feature type="domain" description="Outer membrane protein beta-barrel" evidence="5">
    <location>
        <begin position="381"/>
        <end position="773"/>
    </location>
</feature>
<protein>
    <submittedName>
        <fullName evidence="6">TonB-dependent receptor</fullName>
    </submittedName>
</protein>
<organism evidence="6 7">
    <name type="scientific">Mucilaginibacter boryungensis</name>
    <dbReference type="NCBI Taxonomy" id="768480"/>
    <lineage>
        <taxon>Bacteria</taxon>
        <taxon>Pseudomonadati</taxon>
        <taxon>Bacteroidota</taxon>
        <taxon>Sphingobacteriia</taxon>
        <taxon>Sphingobacteriales</taxon>
        <taxon>Sphingobacteriaceae</taxon>
        <taxon>Mucilaginibacter</taxon>
    </lineage>
</organism>
<evidence type="ECO:0000256" key="1">
    <source>
        <dbReference type="ARBA" id="ARBA00004442"/>
    </source>
</evidence>
<dbReference type="Proteomes" id="UP000632774">
    <property type="component" value="Unassembled WGS sequence"/>
</dbReference>
<dbReference type="Pfam" id="PF13715">
    <property type="entry name" value="CarbopepD_reg_2"/>
    <property type="match status" value="1"/>
</dbReference>
<comment type="subcellular location">
    <subcellularLocation>
        <location evidence="1">Cell outer membrane</location>
    </subcellularLocation>
</comment>
<dbReference type="Gene3D" id="2.40.170.20">
    <property type="entry name" value="TonB-dependent receptor, beta-barrel domain"/>
    <property type="match status" value="1"/>
</dbReference>
<dbReference type="InterPro" id="IPR036942">
    <property type="entry name" value="Beta-barrel_TonB_sf"/>
</dbReference>
<dbReference type="InterPro" id="IPR041700">
    <property type="entry name" value="OMP_b-brl_3"/>
</dbReference>
<keyword evidence="3" id="KW-0998">Cell outer membrane</keyword>
<comment type="caution">
    <text evidence="6">The sequence shown here is derived from an EMBL/GenBank/DDBJ whole genome shotgun (WGS) entry which is preliminary data.</text>
</comment>
<dbReference type="RefSeq" id="WP_194104179.1">
    <property type="nucleotide sequence ID" value="NZ_JADFFM010000001.1"/>
</dbReference>
<keyword evidence="4" id="KW-0732">Signal</keyword>
<accession>A0ABR9XBP5</accession>
<keyword evidence="6" id="KW-0675">Receptor</keyword>
<dbReference type="EMBL" id="JADFFM010000001">
    <property type="protein sequence ID" value="MBE9664754.1"/>
    <property type="molecule type" value="Genomic_DNA"/>
</dbReference>
<sequence>MKRLLLTAICCSLAVSLFAQTSTKTIAVKGIAIDSVTNKPLDFVTITIVDMETKKPVKSNLTKQDGSFEIKGLMPKTYQLSLIYVGYQTKILTVKGINDINVGKVLLSPSNSQLKEVSVSALKPLMKQEVDRISYDVQADPESKSLTALDMMRKVPLLSVDANDNIKLRGDGNYKILLNGKESAIMARNPSDVLKAMPGTNIIKIEVITTPPAKYDAEGLAGIINIITQKNGDQGYNGSINTNYNTVFGYRVNLNTTVKQGKFGFNGFIGQGTRPMRASDFDNKTTFITQPSGLFQNGNRGNGGSNLYASTELSYEIDSLNLLTGTFNNYNNTGNNANNQFTQLFNAANTLTQAYNVNNSGNNKSHGMDLGLNYQLGFKNHKDQLLTVSYKYSNSNNKQFSNVITNQTGVANYRQNNDAGTKEYTTQVDYIQPAKVLTVEAGGKMILRNNFSNFSNDVQNSSGIYLTDASQTNNFTYRQDVYSIYNSYTLKFTKWVFKGGLRFENTNIGAEFTSAAAGVLDRSYHNLVPSFSAQRILKNSSVTFGFTQRIQRPGIYQLNPFSDRSNPLYINMGNPDLRPAVNNNFELSYGNFNKGSINISTNYSFSNNTIENVATVNGNVTTQTFANVGKNKRLGLDVSVNYPITKRMNININTELLQVWLDGFYNGKLYTNSGQQGHVFTNGSYKFDNGYRIGLNIGFDSRYVLLQGRDNYWLGGGASITKELWKGKGSVNVNFNNPYKKFIKLDFITKTNDFETYSSNLNYFRTIGFNFSYKFGKLNAQIKKNQRGINNDDAAGGRGN</sequence>
<evidence type="ECO:0000256" key="4">
    <source>
        <dbReference type="SAM" id="SignalP"/>
    </source>
</evidence>
<dbReference type="Gene3D" id="2.60.40.1120">
    <property type="entry name" value="Carboxypeptidase-like, regulatory domain"/>
    <property type="match status" value="1"/>
</dbReference>
<proteinExistence type="predicted"/>
<keyword evidence="2" id="KW-0472">Membrane</keyword>
<dbReference type="SUPFAM" id="SSF56935">
    <property type="entry name" value="Porins"/>
    <property type="match status" value="1"/>
</dbReference>
<reference evidence="6 7" key="1">
    <citation type="submission" date="2020-10" db="EMBL/GenBank/DDBJ databases">
        <title>Mucilaginibacter mali sp. nov., isolated from rhizosphere soil of apple orchard.</title>
        <authorList>
            <person name="Lee J.-S."/>
            <person name="Kim H.S."/>
            <person name="Kim J.-S."/>
        </authorList>
    </citation>
    <scope>NUCLEOTIDE SEQUENCE [LARGE SCALE GENOMIC DNA]</scope>
    <source>
        <strain evidence="6 7">KCTC 23157</strain>
    </source>
</reference>
<evidence type="ECO:0000313" key="6">
    <source>
        <dbReference type="EMBL" id="MBE9664754.1"/>
    </source>
</evidence>
<feature type="chain" id="PRO_5047288875" evidence="4">
    <location>
        <begin position="20"/>
        <end position="800"/>
    </location>
</feature>
<gene>
    <name evidence="6" type="ORF">IRJ18_00175</name>
</gene>
<dbReference type="SUPFAM" id="SSF49464">
    <property type="entry name" value="Carboxypeptidase regulatory domain-like"/>
    <property type="match status" value="1"/>
</dbReference>
<dbReference type="Gene3D" id="2.170.130.10">
    <property type="entry name" value="TonB-dependent receptor, plug domain"/>
    <property type="match status" value="1"/>
</dbReference>
<feature type="signal peptide" evidence="4">
    <location>
        <begin position="1"/>
        <end position="19"/>
    </location>
</feature>
<dbReference type="Pfam" id="PF14905">
    <property type="entry name" value="OMP_b-brl_3"/>
    <property type="match status" value="1"/>
</dbReference>
<dbReference type="InterPro" id="IPR037066">
    <property type="entry name" value="Plug_dom_sf"/>
</dbReference>
<dbReference type="InterPro" id="IPR008969">
    <property type="entry name" value="CarboxyPept-like_regulatory"/>
</dbReference>
<evidence type="ECO:0000313" key="7">
    <source>
        <dbReference type="Proteomes" id="UP000632774"/>
    </source>
</evidence>